<evidence type="ECO:0000259" key="5">
    <source>
        <dbReference type="Pfam" id="PF07859"/>
    </source>
</evidence>
<comment type="similarity">
    <text evidence="1">Belongs to the 'GDXG' lipolytic enzyme family.</text>
</comment>
<evidence type="ECO:0000313" key="7">
    <source>
        <dbReference type="Proteomes" id="UP001208570"/>
    </source>
</evidence>
<dbReference type="Pfam" id="PF07859">
    <property type="entry name" value="Abhydrolase_3"/>
    <property type="match status" value="2"/>
</dbReference>
<feature type="active site" evidence="3">
    <location>
        <position position="369"/>
    </location>
</feature>
<dbReference type="GO" id="GO:0052689">
    <property type="term" value="F:carboxylic ester hydrolase activity"/>
    <property type="evidence" value="ECO:0007669"/>
    <property type="project" value="InterPro"/>
</dbReference>
<dbReference type="AlphaFoldDB" id="A0AAD9JWS0"/>
<keyword evidence="4" id="KW-0732">Signal</keyword>
<accession>A0AAD9JWS0</accession>
<dbReference type="SUPFAM" id="SSF53474">
    <property type="entry name" value="alpha/beta-Hydrolases"/>
    <property type="match status" value="1"/>
</dbReference>
<comment type="caution">
    <text evidence="6">The sequence shown here is derived from an EMBL/GenBank/DDBJ whole genome shotgun (WGS) entry which is preliminary data.</text>
</comment>
<evidence type="ECO:0000256" key="4">
    <source>
        <dbReference type="SAM" id="SignalP"/>
    </source>
</evidence>
<sequence>MKAGFVSSVLILLACWYLYEPIPSGFSQPWKLRAVWAGVKVVMDASWIAETLGLVPAHEVLRFAEELRTSNAPEKRAKDLVLDGIPVRAYNVKDSGPNGRYPGLVYYHGGGWALSSTKKYDRLMLGILEQIDIIIVSVDYRLAGKDGVRYPEPLDDCLTATKYFLTHCSTLFGVDPERVAIGGDSAGGNLAAAVALKLRDEHFSPMPKLQVLIYPVLQAVDFLLPSMVQNKHGPILTRYWLAKFCQLYATGSTEHVSQMLNNNHTSQSAKTFIYDRYIRHEDLELNYHYKPYKKPRLDFGNDRLWSRIKDVMMSPYFAPLLAENLADLPETYLYTPHYDVLRDEGILYSRRLKAAGVPVSHVEDPTAFHGICSWRRWFPVEGERCMNGITDFLNGKI</sequence>
<evidence type="ECO:0000313" key="6">
    <source>
        <dbReference type="EMBL" id="KAK2160454.1"/>
    </source>
</evidence>
<dbReference type="InterPro" id="IPR050300">
    <property type="entry name" value="GDXG_lipolytic_enzyme"/>
</dbReference>
<feature type="domain" description="Alpha/beta hydrolase fold-3" evidence="5">
    <location>
        <begin position="104"/>
        <end position="272"/>
    </location>
</feature>
<feature type="domain" description="Alpha/beta hydrolase fold-3" evidence="5">
    <location>
        <begin position="305"/>
        <end position="371"/>
    </location>
</feature>
<dbReference type="InterPro" id="IPR029058">
    <property type="entry name" value="AB_hydrolase_fold"/>
</dbReference>
<organism evidence="6 7">
    <name type="scientific">Paralvinella palmiformis</name>
    <dbReference type="NCBI Taxonomy" id="53620"/>
    <lineage>
        <taxon>Eukaryota</taxon>
        <taxon>Metazoa</taxon>
        <taxon>Spiralia</taxon>
        <taxon>Lophotrochozoa</taxon>
        <taxon>Annelida</taxon>
        <taxon>Polychaeta</taxon>
        <taxon>Sedentaria</taxon>
        <taxon>Canalipalpata</taxon>
        <taxon>Terebellida</taxon>
        <taxon>Terebelliformia</taxon>
        <taxon>Alvinellidae</taxon>
        <taxon>Paralvinella</taxon>
    </lineage>
</organism>
<protein>
    <recommendedName>
        <fullName evidence="5">Alpha/beta hydrolase fold-3 domain-containing protein</fullName>
    </recommendedName>
</protein>
<dbReference type="PANTHER" id="PTHR48081">
    <property type="entry name" value="AB HYDROLASE SUPERFAMILY PROTEIN C4A8.06C"/>
    <property type="match status" value="1"/>
</dbReference>
<keyword evidence="7" id="KW-1185">Reference proteome</keyword>
<feature type="chain" id="PRO_5042222354" description="Alpha/beta hydrolase fold-3 domain-containing protein" evidence="4">
    <location>
        <begin position="28"/>
        <end position="397"/>
    </location>
</feature>
<keyword evidence="2" id="KW-0378">Hydrolase</keyword>
<evidence type="ECO:0000256" key="2">
    <source>
        <dbReference type="ARBA" id="ARBA00022801"/>
    </source>
</evidence>
<dbReference type="Gene3D" id="3.40.50.1820">
    <property type="entry name" value="alpha/beta hydrolase"/>
    <property type="match status" value="1"/>
</dbReference>
<dbReference type="GO" id="GO:0016020">
    <property type="term" value="C:membrane"/>
    <property type="evidence" value="ECO:0007669"/>
    <property type="project" value="InterPro"/>
</dbReference>
<name>A0AAD9JWS0_9ANNE</name>
<dbReference type="PIRSF" id="PIRSF037251">
    <property type="entry name" value="Arylacetamide_deacetylase"/>
    <property type="match status" value="1"/>
</dbReference>
<dbReference type="EMBL" id="JAODUP010000133">
    <property type="protein sequence ID" value="KAK2160454.1"/>
    <property type="molecule type" value="Genomic_DNA"/>
</dbReference>
<evidence type="ECO:0000256" key="1">
    <source>
        <dbReference type="ARBA" id="ARBA00010515"/>
    </source>
</evidence>
<gene>
    <name evidence="6" type="ORF">LSH36_133g05074</name>
</gene>
<dbReference type="PANTHER" id="PTHR48081:SF8">
    <property type="entry name" value="ALPHA_BETA HYDROLASE FOLD-3 DOMAIN-CONTAINING PROTEIN-RELATED"/>
    <property type="match status" value="1"/>
</dbReference>
<dbReference type="InterPro" id="IPR013094">
    <property type="entry name" value="AB_hydrolase_3"/>
</dbReference>
<dbReference type="InterPro" id="IPR017157">
    <property type="entry name" value="Arylacetamide_deacetylase"/>
</dbReference>
<dbReference type="PROSITE" id="PS51257">
    <property type="entry name" value="PROKAR_LIPOPROTEIN"/>
    <property type="match status" value="1"/>
</dbReference>
<feature type="signal peptide" evidence="4">
    <location>
        <begin position="1"/>
        <end position="27"/>
    </location>
</feature>
<feature type="active site" evidence="3">
    <location>
        <position position="185"/>
    </location>
</feature>
<feature type="active site" evidence="3">
    <location>
        <position position="339"/>
    </location>
</feature>
<reference evidence="6" key="1">
    <citation type="journal article" date="2023" name="Mol. Biol. Evol.">
        <title>Third-Generation Sequencing Reveals the Adaptive Role of the Epigenome in Three Deep-Sea Polychaetes.</title>
        <authorList>
            <person name="Perez M."/>
            <person name="Aroh O."/>
            <person name="Sun Y."/>
            <person name="Lan Y."/>
            <person name="Juniper S.K."/>
            <person name="Young C.R."/>
            <person name="Angers B."/>
            <person name="Qian P.Y."/>
        </authorList>
    </citation>
    <scope>NUCLEOTIDE SEQUENCE</scope>
    <source>
        <strain evidence="6">P08H-3</strain>
    </source>
</reference>
<dbReference type="Proteomes" id="UP001208570">
    <property type="component" value="Unassembled WGS sequence"/>
</dbReference>
<proteinExistence type="inferred from homology"/>
<evidence type="ECO:0000256" key="3">
    <source>
        <dbReference type="PIRSR" id="PIRSR037251-1"/>
    </source>
</evidence>